<reference evidence="7" key="1">
    <citation type="journal article" date="2020" name="Nature">
        <title>Giant virus diversity and host interactions through global metagenomics.</title>
        <authorList>
            <person name="Schulz F."/>
            <person name="Roux S."/>
            <person name="Paez-Espino D."/>
            <person name="Jungbluth S."/>
            <person name="Walsh D.A."/>
            <person name="Denef V.J."/>
            <person name="McMahon K.D."/>
            <person name="Konstantinidis K.T."/>
            <person name="Eloe-Fadrosh E.A."/>
            <person name="Kyrpides N.C."/>
            <person name="Woyke T."/>
        </authorList>
    </citation>
    <scope>NUCLEOTIDE SEQUENCE</scope>
    <source>
        <strain evidence="7">GVMAG-M-3300020185-18</strain>
    </source>
</reference>
<dbReference type="Gene3D" id="3.30.40.10">
    <property type="entry name" value="Zinc/RING finger domain, C3HC4 (zinc finger)"/>
    <property type="match status" value="1"/>
</dbReference>
<evidence type="ECO:0000256" key="2">
    <source>
        <dbReference type="ARBA" id="ARBA00022771"/>
    </source>
</evidence>
<feature type="domain" description="RING-CH-type" evidence="6">
    <location>
        <begin position="3"/>
        <end position="68"/>
    </location>
</feature>
<dbReference type="PROSITE" id="PS50089">
    <property type="entry name" value="ZF_RING_2"/>
    <property type="match status" value="1"/>
</dbReference>
<evidence type="ECO:0000259" key="5">
    <source>
        <dbReference type="PROSITE" id="PS50089"/>
    </source>
</evidence>
<dbReference type="InterPro" id="IPR013083">
    <property type="entry name" value="Znf_RING/FYVE/PHD"/>
</dbReference>
<feature type="transmembrane region" description="Helical" evidence="4">
    <location>
        <begin position="88"/>
        <end position="106"/>
    </location>
</feature>
<dbReference type="GO" id="GO:0008270">
    <property type="term" value="F:zinc ion binding"/>
    <property type="evidence" value="ECO:0007669"/>
    <property type="project" value="UniProtKB-KW"/>
</dbReference>
<sequence>MSDTISLTNMCRICLEEEENIELLINPCSCRGTSKYVHKTCINQWFEETTNELAKKECMECKTPYLFSHYDIEENSKLLFQESNISSIYCKNILIVLPVAALTFTYDSITNNFYLIEMVFPTSTKTTFTDFIKENGIFGYNYYYYFFNYIFFYFFFLHYMYVVIFKMNRRILYVSKASFTIMMMMIYIILFFWINGILNMIMDIESIVLSNIISNLFSPHFIYKIVDHHKNILTDINQNISRLLIPYTNYEADEEVSDTDSETFLLHVEIE</sequence>
<dbReference type="InterPro" id="IPR001841">
    <property type="entry name" value="Znf_RING"/>
</dbReference>
<dbReference type="SUPFAM" id="SSF57850">
    <property type="entry name" value="RING/U-box"/>
    <property type="match status" value="1"/>
</dbReference>
<keyword evidence="4" id="KW-1133">Transmembrane helix</keyword>
<evidence type="ECO:0000256" key="1">
    <source>
        <dbReference type="ARBA" id="ARBA00022723"/>
    </source>
</evidence>
<keyword evidence="2" id="KW-0863">Zinc-finger</keyword>
<keyword evidence="1" id="KW-0479">Metal-binding</keyword>
<accession>A0A6C0C3J0</accession>
<keyword evidence="4" id="KW-0472">Membrane</keyword>
<organism evidence="7">
    <name type="scientific">viral metagenome</name>
    <dbReference type="NCBI Taxonomy" id="1070528"/>
    <lineage>
        <taxon>unclassified sequences</taxon>
        <taxon>metagenomes</taxon>
        <taxon>organismal metagenomes</taxon>
    </lineage>
</organism>
<evidence type="ECO:0000256" key="3">
    <source>
        <dbReference type="ARBA" id="ARBA00022833"/>
    </source>
</evidence>
<evidence type="ECO:0000259" key="6">
    <source>
        <dbReference type="PROSITE" id="PS51292"/>
    </source>
</evidence>
<feature type="domain" description="RING-type" evidence="5">
    <location>
        <begin position="11"/>
        <end position="62"/>
    </location>
</feature>
<dbReference type="Pfam" id="PF12906">
    <property type="entry name" value="RINGv"/>
    <property type="match status" value="1"/>
</dbReference>
<protein>
    <submittedName>
        <fullName evidence="7">Uncharacterized protein</fullName>
    </submittedName>
</protein>
<dbReference type="EMBL" id="MN739320">
    <property type="protein sequence ID" value="QHS98661.1"/>
    <property type="molecule type" value="Genomic_DNA"/>
</dbReference>
<feature type="transmembrane region" description="Helical" evidence="4">
    <location>
        <begin position="142"/>
        <end position="165"/>
    </location>
</feature>
<dbReference type="AlphaFoldDB" id="A0A6C0C3J0"/>
<evidence type="ECO:0000256" key="4">
    <source>
        <dbReference type="SAM" id="Phobius"/>
    </source>
</evidence>
<dbReference type="PANTHER" id="PTHR46347:SF1">
    <property type="entry name" value="RING_FYVE_PHD ZINC FINGER SUPERFAMILY PROTEIN"/>
    <property type="match status" value="1"/>
</dbReference>
<name>A0A6C0C3J0_9ZZZZ</name>
<dbReference type="PANTHER" id="PTHR46347">
    <property type="entry name" value="RING/FYVE/PHD ZINC FINGER SUPERFAMILY PROTEIN"/>
    <property type="match status" value="1"/>
</dbReference>
<keyword evidence="3" id="KW-0862">Zinc</keyword>
<dbReference type="InterPro" id="IPR011016">
    <property type="entry name" value="Znf_RING-CH"/>
</dbReference>
<proteinExistence type="predicted"/>
<keyword evidence="4" id="KW-0812">Transmembrane</keyword>
<dbReference type="SMART" id="SM00744">
    <property type="entry name" value="RINGv"/>
    <property type="match status" value="1"/>
</dbReference>
<dbReference type="PROSITE" id="PS51292">
    <property type="entry name" value="ZF_RING_CH"/>
    <property type="match status" value="1"/>
</dbReference>
<feature type="transmembrane region" description="Helical" evidence="4">
    <location>
        <begin position="177"/>
        <end position="198"/>
    </location>
</feature>
<evidence type="ECO:0000313" key="7">
    <source>
        <dbReference type="EMBL" id="QHS98661.1"/>
    </source>
</evidence>
<dbReference type="CDD" id="cd16495">
    <property type="entry name" value="RING_CH-C4HC3_MARCH"/>
    <property type="match status" value="1"/>
</dbReference>